<dbReference type="PROSITE" id="PS50011">
    <property type="entry name" value="PROTEIN_KINASE_DOM"/>
    <property type="match status" value="1"/>
</dbReference>
<dbReference type="SUPFAM" id="SSF54593">
    <property type="entry name" value="Glyoxalase/Bleomycin resistance protein/Dihydroxybiphenyl dioxygenase"/>
    <property type="match status" value="1"/>
</dbReference>
<evidence type="ECO:0000313" key="16">
    <source>
        <dbReference type="Proteomes" id="UP000285596"/>
    </source>
</evidence>
<evidence type="ECO:0000256" key="2">
    <source>
        <dbReference type="ARBA" id="ARBA00022527"/>
    </source>
</evidence>
<feature type="domain" description="Protein kinase" evidence="13">
    <location>
        <begin position="244"/>
        <end position="499"/>
    </location>
</feature>
<evidence type="ECO:0000256" key="7">
    <source>
        <dbReference type="ARBA" id="ARBA00022840"/>
    </source>
</evidence>
<dbReference type="InterPro" id="IPR037523">
    <property type="entry name" value="VOC_core"/>
</dbReference>
<dbReference type="EMBL" id="QWFA01000090">
    <property type="protein sequence ID" value="ROV67178.1"/>
    <property type="molecule type" value="Genomic_DNA"/>
</dbReference>
<evidence type="ECO:0000256" key="9">
    <source>
        <dbReference type="ARBA" id="ARBA00048679"/>
    </source>
</evidence>
<dbReference type="SMART" id="SM00220">
    <property type="entry name" value="S_TKc"/>
    <property type="match status" value="1"/>
</dbReference>
<evidence type="ECO:0000256" key="10">
    <source>
        <dbReference type="ARBA" id="ARBA00062510"/>
    </source>
</evidence>
<feature type="non-terminal residue" evidence="15">
    <location>
        <position position="530"/>
    </location>
</feature>
<comment type="caution">
    <text evidence="15">The sequence shown here is derived from an EMBL/GenBank/DDBJ whole genome shotgun (WGS) entry which is preliminary data.</text>
</comment>
<dbReference type="InterPro" id="IPR029068">
    <property type="entry name" value="Glyas_Bleomycin-R_OHBP_Dase"/>
</dbReference>
<evidence type="ECO:0000259" key="13">
    <source>
        <dbReference type="PROSITE" id="PS50011"/>
    </source>
</evidence>
<dbReference type="InterPro" id="IPR008271">
    <property type="entry name" value="Ser/Thr_kinase_AS"/>
</dbReference>
<dbReference type="PROSITE" id="PS00108">
    <property type="entry name" value="PROTEIN_KINASE_ST"/>
    <property type="match status" value="1"/>
</dbReference>
<dbReference type="Pfam" id="PF00903">
    <property type="entry name" value="Glyoxalase"/>
    <property type="match status" value="1"/>
</dbReference>
<keyword evidence="6" id="KW-0418">Kinase</keyword>
<dbReference type="FunFam" id="3.30.200.20:FF:000267">
    <property type="entry name" value="Serine/threonine protein kinase"/>
    <property type="match status" value="1"/>
</dbReference>
<dbReference type="PANTHER" id="PTHR22983">
    <property type="entry name" value="PROTEIN KINASE RELATED"/>
    <property type="match status" value="1"/>
</dbReference>
<dbReference type="GO" id="GO:0005737">
    <property type="term" value="C:cytoplasm"/>
    <property type="evidence" value="ECO:0007669"/>
    <property type="project" value="UniProtKB-ARBA"/>
</dbReference>
<evidence type="ECO:0000256" key="6">
    <source>
        <dbReference type="ARBA" id="ARBA00022777"/>
    </source>
</evidence>
<keyword evidence="3" id="KW-0597">Phosphoprotein</keyword>
<evidence type="ECO:0000256" key="3">
    <source>
        <dbReference type="ARBA" id="ARBA00022553"/>
    </source>
</evidence>
<dbReference type="EC" id="2.7.11.1" evidence="1"/>
<dbReference type="PROSITE" id="PS51819">
    <property type="entry name" value="VOC"/>
    <property type="match status" value="2"/>
</dbReference>
<keyword evidence="2" id="KW-0723">Serine/threonine-protein kinase</keyword>
<keyword evidence="7 12" id="KW-0067">ATP-binding</keyword>
<dbReference type="PROSITE" id="PS00107">
    <property type="entry name" value="PROTEIN_KINASE_ATP"/>
    <property type="match status" value="1"/>
</dbReference>
<dbReference type="PANTHER" id="PTHR22983:SF6">
    <property type="entry name" value="SERINE_THREONINE-PROTEIN KINASE 36"/>
    <property type="match status" value="1"/>
</dbReference>
<feature type="domain" description="VOC" evidence="14">
    <location>
        <begin position="133"/>
        <end position="274"/>
    </location>
</feature>
<dbReference type="RefSeq" id="WP_206272788.1">
    <property type="nucleotide sequence ID" value="NZ_QWFA01000090.1"/>
</dbReference>
<comment type="subunit">
    <text evidence="10">Interacts (via the N-terminal kinase domain) with KbpA; the interaction prevents autophosphorylation of AfsK.</text>
</comment>
<evidence type="ECO:0000256" key="12">
    <source>
        <dbReference type="PROSITE-ProRule" id="PRU10141"/>
    </source>
</evidence>
<evidence type="ECO:0000313" key="15">
    <source>
        <dbReference type="EMBL" id="ROV67178.1"/>
    </source>
</evidence>
<dbReference type="Gene3D" id="1.10.510.10">
    <property type="entry name" value="Transferase(Phosphotransferase) domain 1"/>
    <property type="match status" value="1"/>
</dbReference>
<dbReference type="SUPFAM" id="SSF56112">
    <property type="entry name" value="Protein kinase-like (PK-like)"/>
    <property type="match status" value="1"/>
</dbReference>
<evidence type="ECO:0000256" key="5">
    <source>
        <dbReference type="ARBA" id="ARBA00022741"/>
    </source>
</evidence>
<dbReference type="GO" id="GO:0004674">
    <property type="term" value="F:protein serine/threonine kinase activity"/>
    <property type="evidence" value="ECO:0007669"/>
    <property type="project" value="UniProtKB-KW"/>
</dbReference>
<keyword evidence="5 12" id="KW-0547">Nucleotide-binding</keyword>
<dbReference type="InterPro" id="IPR011009">
    <property type="entry name" value="Kinase-like_dom_sf"/>
</dbReference>
<dbReference type="Pfam" id="PF00069">
    <property type="entry name" value="Pkinase"/>
    <property type="match status" value="1"/>
</dbReference>
<dbReference type="GO" id="GO:0005524">
    <property type="term" value="F:ATP binding"/>
    <property type="evidence" value="ECO:0007669"/>
    <property type="project" value="UniProtKB-UniRule"/>
</dbReference>
<dbReference type="InterPro" id="IPR017441">
    <property type="entry name" value="Protein_kinase_ATP_BS"/>
</dbReference>
<dbReference type="AlphaFoldDB" id="A0A423UXW3"/>
<evidence type="ECO:0000256" key="8">
    <source>
        <dbReference type="ARBA" id="ARBA00047899"/>
    </source>
</evidence>
<organism evidence="15 16">
    <name type="scientific">Streptomyces globisporus</name>
    <dbReference type="NCBI Taxonomy" id="1908"/>
    <lineage>
        <taxon>Bacteria</taxon>
        <taxon>Bacillati</taxon>
        <taxon>Actinomycetota</taxon>
        <taxon>Actinomycetes</taxon>
        <taxon>Kitasatosporales</taxon>
        <taxon>Streptomycetaceae</taxon>
        <taxon>Streptomyces</taxon>
    </lineage>
</organism>
<dbReference type="Proteomes" id="UP000285596">
    <property type="component" value="Unassembled WGS sequence"/>
</dbReference>
<proteinExistence type="predicted"/>
<dbReference type="InterPro" id="IPR004360">
    <property type="entry name" value="Glyas_Fos-R_dOase_dom"/>
</dbReference>
<dbReference type="CDD" id="cd07247">
    <property type="entry name" value="SgaA_N_like"/>
    <property type="match status" value="1"/>
</dbReference>
<dbReference type="Gene3D" id="3.30.200.20">
    <property type="entry name" value="Phosphorylase Kinase, domain 1"/>
    <property type="match status" value="1"/>
</dbReference>
<protein>
    <recommendedName>
        <fullName evidence="11">Serine/threonine-protein kinase AfsK</fullName>
        <ecNumber evidence="1">2.7.11.1</ecNumber>
    </recommendedName>
</protein>
<gene>
    <name evidence="15" type="ORF">D3105_17930</name>
</gene>
<evidence type="ECO:0000256" key="1">
    <source>
        <dbReference type="ARBA" id="ARBA00012513"/>
    </source>
</evidence>
<keyword evidence="4" id="KW-0808">Transferase</keyword>
<comment type="catalytic activity">
    <reaction evidence="9">
        <text>L-seryl-[protein] + ATP = O-phospho-L-seryl-[protein] + ADP + H(+)</text>
        <dbReference type="Rhea" id="RHEA:17989"/>
        <dbReference type="Rhea" id="RHEA-COMP:9863"/>
        <dbReference type="Rhea" id="RHEA-COMP:11604"/>
        <dbReference type="ChEBI" id="CHEBI:15378"/>
        <dbReference type="ChEBI" id="CHEBI:29999"/>
        <dbReference type="ChEBI" id="CHEBI:30616"/>
        <dbReference type="ChEBI" id="CHEBI:83421"/>
        <dbReference type="ChEBI" id="CHEBI:456216"/>
        <dbReference type="EC" id="2.7.11.1"/>
    </reaction>
</comment>
<feature type="binding site" evidence="12">
    <location>
        <position position="272"/>
    </location>
    <ligand>
        <name>ATP</name>
        <dbReference type="ChEBI" id="CHEBI:30616"/>
    </ligand>
</feature>
<dbReference type="InterPro" id="IPR000719">
    <property type="entry name" value="Prot_kinase_dom"/>
</dbReference>
<accession>A0A423UXW3</accession>
<dbReference type="CDD" id="cd14014">
    <property type="entry name" value="STKc_PknB_like"/>
    <property type="match status" value="1"/>
</dbReference>
<name>A0A423UXW3_STRGL</name>
<dbReference type="Gene3D" id="3.10.180.10">
    <property type="entry name" value="2,3-Dihydroxybiphenyl 1,2-Dioxygenase, domain 1"/>
    <property type="match status" value="2"/>
</dbReference>
<comment type="catalytic activity">
    <reaction evidence="8">
        <text>L-threonyl-[protein] + ATP = O-phospho-L-threonyl-[protein] + ADP + H(+)</text>
        <dbReference type="Rhea" id="RHEA:46608"/>
        <dbReference type="Rhea" id="RHEA-COMP:11060"/>
        <dbReference type="Rhea" id="RHEA-COMP:11605"/>
        <dbReference type="ChEBI" id="CHEBI:15378"/>
        <dbReference type="ChEBI" id="CHEBI:30013"/>
        <dbReference type="ChEBI" id="CHEBI:30616"/>
        <dbReference type="ChEBI" id="CHEBI:61977"/>
        <dbReference type="ChEBI" id="CHEBI:456216"/>
        <dbReference type="EC" id="2.7.11.1"/>
    </reaction>
</comment>
<evidence type="ECO:0000259" key="14">
    <source>
        <dbReference type="PROSITE" id="PS51819"/>
    </source>
</evidence>
<evidence type="ECO:0000256" key="11">
    <source>
        <dbReference type="ARBA" id="ARBA00069963"/>
    </source>
</evidence>
<evidence type="ECO:0000256" key="4">
    <source>
        <dbReference type="ARBA" id="ARBA00022679"/>
    </source>
</evidence>
<reference evidence="15 16" key="1">
    <citation type="submission" date="2018-08" db="EMBL/GenBank/DDBJ databases">
        <title>Streptomyces globisporus 1912-4Crt, whole genome shotgun sequence.</title>
        <authorList>
            <person name="Matselyukh B."/>
        </authorList>
    </citation>
    <scope>NUCLEOTIDE SEQUENCE [LARGE SCALE GENOMIC DNA]</scope>
    <source>
        <strain evidence="15 16">1912-4Crt</strain>
    </source>
</reference>
<dbReference type="FunFam" id="1.10.510.10:FF:000021">
    <property type="entry name" value="Serine/threonine protein kinase"/>
    <property type="match status" value="1"/>
</dbReference>
<feature type="domain" description="VOC" evidence="14">
    <location>
        <begin position="8"/>
        <end position="119"/>
    </location>
</feature>
<sequence>MAAFAHSAPCWADVQLSDLEAGKRFYGGLFGWTFRAGDGMPFADALSDGRLVAALAAKKDGRMPTAWGVYFSTDDIRATVASIREHGGQIITDPVRAGRAGIVAEAADPGGAVFGLWQPEERAGFEKQNDPGSFCWTEVYTRQPDRVDPFYEKVFGFHGTDLDEAGHEVSDDTEALVDFRMWSPEGVEPGPDTAVGGRSVITDAFPAEMPSYFLIYFAVADCDAAAELAVQLGGRVAQPPIGPFEVLGRLGAGGMGLVYLARSASGRRVAIKTVRTELAEDQLFRVRFTREVEAARAVSGFYTAAVVDADPRAAVPWLATAYVPAPSLEEIVNECGPMPTQAVRWLAAGIAEALQSIHGAGLVHRDLKPSNVLVVEDGPRVIDFGIASGVSNTRLTMTNVAVGTPAYMSPEQARDSRSVTGASDIFSLGSTLVFAATGHAPFHGANPVETVFMLLREGPDLEGLPDDLRPLIESCMQMDATQRPSPADLQAQLAPHLFASGGDDSGTASAWLPSRATAMIEARRGGRPAP</sequence>